<evidence type="ECO:0000313" key="3">
    <source>
        <dbReference type="EMBL" id="KAL3757555.1"/>
    </source>
</evidence>
<name>A0ABD3M0M1_9STRA</name>
<feature type="region of interest" description="Disordered" evidence="1">
    <location>
        <begin position="1"/>
        <end position="21"/>
    </location>
</feature>
<comment type="caution">
    <text evidence="3">The sequence shown here is derived from an EMBL/GenBank/DDBJ whole genome shotgun (WGS) entry which is preliminary data.</text>
</comment>
<protein>
    <submittedName>
        <fullName evidence="3">Uncharacterized protein</fullName>
    </submittedName>
</protein>
<gene>
    <name evidence="3" type="ORF">ACHAWU_000514</name>
    <name evidence="2" type="ORF">ACHAWU_005145</name>
</gene>
<proteinExistence type="predicted"/>
<dbReference type="AlphaFoldDB" id="A0ABD3M0M1"/>
<dbReference type="Proteomes" id="UP001530293">
    <property type="component" value="Unassembled WGS sequence"/>
</dbReference>
<dbReference type="EMBL" id="JALLBG020000262">
    <property type="protein sequence ID" value="KAL3757555.1"/>
    <property type="molecule type" value="Genomic_DNA"/>
</dbReference>
<reference evidence="3 4" key="1">
    <citation type="submission" date="2024-10" db="EMBL/GenBank/DDBJ databases">
        <title>Updated reference genomes for cyclostephanoid diatoms.</title>
        <authorList>
            <person name="Roberts W.R."/>
            <person name="Alverson A.J."/>
        </authorList>
    </citation>
    <scope>NUCLEOTIDE SEQUENCE [LARGE SCALE GENOMIC DNA]</scope>
    <source>
        <strain evidence="3 4">AJA232-27</strain>
    </source>
</reference>
<dbReference type="EMBL" id="JALLBG020000266">
    <property type="protein sequence ID" value="KAL3757414.1"/>
    <property type="molecule type" value="Genomic_DNA"/>
</dbReference>
<organism evidence="3 4">
    <name type="scientific">Discostella pseudostelligera</name>
    <dbReference type="NCBI Taxonomy" id="259834"/>
    <lineage>
        <taxon>Eukaryota</taxon>
        <taxon>Sar</taxon>
        <taxon>Stramenopiles</taxon>
        <taxon>Ochrophyta</taxon>
        <taxon>Bacillariophyta</taxon>
        <taxon>Coscinodiscophyceae</taxon>
        <taxon>Thalassiosirophycidae</taxon>
        <taxon>Stephanodiscales</taxon>
        <taxon>Stephanodiscaceae</taxon>
        <taxon>Discostella</taxon>
    </lineage>
</organism>
<evidence type="ECO:0000256" key="1">
    <source>
        <dbReference type="SAM" id="MobiDB-lite"/>
    </source>
</evidence>
<keyword evidence="4" id="KW-1185">Reference proteome</keyword>
<evidence type="ECO:0000313" key="2">
    <source>
        <dbReference type="EMBL" id="KAL3757414.1"/>
    </source>
</evidence>
<sequence>MAKAKVSANRRDNTTTTITEATPTIIPQKRATITDIPVQCWAHSRTGKRCRTKVSSREGEPIPIPYCNYHLKHGDGAVKVVKHPLFGNALVARYDLPAKYRLVYWGKRGRCPPSHVEDRSISYYPPNPITGSNIDPNVEGGRTTKRNNYNGVLNPSGTGDLMQFAGCPGPNERQNMRSTFQYFGLRNGILGGLECVTVMPIPKNTQFLHWYGAGWWSERDIKRQDVGTAKYPAPLRQAKGRV</sequence>
<evidence type="ECO:0000313" key="4">
    <source>
        <dbReference type="Proteomes" id="UP001530293"/>
    </source>
</evidence>
<accession>A0ABD3M0M1</accession>